<protein>
    <recommendedName>
        <fullName evidence="8">Na(+)-translocating NADH-quinone reductase subunit A</fullName>
        <shortName evidence="8">Na(+)-NQR subunit A</shortName>
        <shortName evidence="8">Na(+)-translocating NQR subunit A</shortName>
        <ecNumber evidence="8">7.2.1.1</ecNumber>
    </recommendedName>
    <alternativeName>
        <fullName evidence="8">NQR complex subunit A</fullName>
    </alternativeName>
    <alternativeName>
        <fullName evidence="8">NQR-1 subunit A</fullName>
    </alternativeName>
</protein>
<keyword evidence="7 8" id="KW-0739">Sodium transport</keyword>
<comment type="function">
    <text evidence="8">NQR complex catalyzes the reduction of ubiquinone-1 to ubiquinol by two successive reactions, coupled with the transport of Na(+) ions from the cytoplasm to the periplasm. NqrA to NqrE are probably involved in the second step, the conversion of ubisemiquinone to ubiquinol.</text>
</comment>
<evidence type="ECO:0000256" key="4">
    <source>
        <dbReference type="ARBA" id="ARBA00023053"/>
    </source>
</evidence>
<keyword evidence="6 8" id="KW-0830">Ubiquinone</keyword>
<comment type="similarity">
    <text evidence="8">Belongs to the NqrA family.</text>
</comment>
<evidence type="ECO:0000256" key="5">
    <source>
        <dbReference type="ARBA" id="ARBA00023065"/>
    </source>
</evidence>
<dbReference type="Pfam" id="PF11973">
    <property type="entry name" value="NQRA_SLBB"/>
    <property type="match status" value="1"/>
</dbReference>
<evidence type="ECO:0000256" key="3">
    <source>
        <dbReference type="ARBA" id="ARBA00023027"/>
    </source>
</evidence>
<dbReference type="OrthoDB" id="9774536at2"/>
<name>A0A4R6I662_9GAMM</name>
<reference evidence="12 13" key="1">
    <citation type="submission" date="2019-03" db="EMBL/GenBank/DDBJ databases">
        <title>Freshwater and sediment microbial communities from various areas in North America, analyzing microbe dynamics in response to fracking.</title>
        <authorList>
            <person name="Lamendella R."/>
        </authorList>
    </citation>
    <scope>NUCLEOTIDE SEQUENCE [LARGE SCALE GENOMIC DNA]</scope>
    <source>
        <strain evidence="12 13">1_TX</strain>
    </source>
</reference>
<evidence type="ECO:0000313" key="12">
    <source>
        <dbReference type="EMBL" id="TDO16618.1"/>
    </source>
</evidence>
<keyword evidence="2 8" id="KW-1278">Translocase</keyword>
<dbReference type="InterPro" id="IPR056147">
    <property type="entry name" value="NQRA_N"/>
</dbReference>
<keyword evidence="1 8" id="KW-0813">Transport</keyword>
<dbReference type="PANTHER" id="PTHR37839:SF1">
    <property type="entry name" value="NA(+)-TRANSLOCATING NADH-QUINONE REDUCTASE SUBUNIT A"/>
    <property type="match status" value="1"/>
</dbReference>
<feature type="domain" description="NqrA second alpha/beta" evidence="11">
    <location>
        <begin position="115"/>
        <end position="258"/>
    </location>
</feature>
<dbReference type="NCBIfam" id="NF003759">
    <property type="entry name" value="PRK05352.1-2"/>
    <property type="match status" value="1"/>
</dbReference>
<dbReference type="AlphaFoldDB" id="A0A4R6I662"/>
<comment type="caution">
    <text evidence="12">The sequence shown here is derived from an EMBL/GenBank/DDBJ whole genome shotgun (WGS) entry which is preliminary data.</text>
</comment>
<dbReference type="InterPro" id="IPR008703">
    <property type="entry name" value="NqrA"/>
</dbReference>
<comment type="subunit">
    <text evidence="8">Composed of six subunits; NqrA, NqrB, NqrC, NqrD, NqrE and NqrF.</text>
</comment>
<evidence type="ECO:0000259" key="11">
    <source>
        <dbReference type="Pfam" id="PF24836"/>
    </source>
</evidence>
<dbReference type="GO" id="GO:0006814">
    <property type="term" value="P:sodium ion transport"/>
    <property type="evidence" value="ECO:0007669"/>
    <property type="project" value="UniProtKB-UniRule"/>
</dbReference>
<evidence type="ECO:0000256" key="6">
    <source>
        <dbReference type="ARBA" id="ARBA00023075"/>
    </source>
</evidence>
<dbReference type="PANTHER" id="PTHR37839">
    <property type="entry name" value="NA(+)-TRANSLOCATING NADH-QUINONE REDUCTASE SUBUNIT A"/>
    <property type="match status" value="1"/>
</dbReference>
<keyword evidence="5 8" id="KW-0406">Ion transport</keyword>
<dbReference type="EC" id="7.2.1.1" evidence="8"/>
<dbReference type="HAMAP" id="MF_00425">
    <property type="entry name" value="NqrA"/>
    <property type="match status" value="1"/>
</dbReference>
<dbReference type="Pfam" id="PF05896">
    <property type="entry name" value="NQRA_N"/>
    <property type="match status" value="1"/>
</dbReference>
<evidence type="ECO:0000259" key="9">
    <source>
        <dbReference type="Pfam" id="PF05896"/>
    </source>
</evidence>
<dbReference type="Pfam" id="PF24836">
    <property type="entry name" value="NQRA_2nd"/>
    <property type="match status" value="1"/>
</dbReference>
<keyword evidence="3 8" id="KW-0520">NAD</keyword>
<accession>A0A4R6I662</accession>
<evidence type="ECO:0000256" key="8">
    <source>
        <dbReference type="HAMAP-Rule" id="MF_00425"/>
    </source>
</evidence>
<feature type="domain" description="NqrA N-terminal barrel-sandwich hybrid" evidence="9">
    <location>
        <begin position="2"/>
        <end position="95"/>
    </location>
</feature>
<dbReference type="InterPro" id="IPR022615">
    <property type="entry name" value="NqrA_C_domain"/>
</dbReference>
<evidence type="ECO:0000256" key="2">
    <source>
        <dbReference type="ARBA" id="ARBA00022967"/>
    </source>
</evidence>
<dbReference type="InterPro" id="IPR056148">
    <property type="entry name" value="NQRA_2nd"/>
</dbReference>
<gene>
    <name evidence="8" type="primary">nqrA</name>
    <name evidence="12" type="ORF">DFO68_101146</name>
</gene>
<evidence type="ECO:0000256" key="7">
    <source>
        <dbReference type="ARBA" id="ARBA00023201"/>
    </source>
</evidence>
<dbReference type="Proteomes" id="UP000295150">
    <property type="component" value="Unassembled WGS sequence"/>
</dbReference>
<keyword evidence="13" id="KW-1185">Reference proteome</keyword>
<dbReference type="GO" id="GO:0016655">
    <property type="term" value="F:oxidoreductase activity, acting on NAD(P)H, quinone or similar compound as acceptor"/>
    <property type="evidence" value="ECO:0007669"/>
    <property type="project" value="UniProtKB-UniRule"/>
</dbReference>
<sequence>MIDVKKGLDLPIAGTPEARFEDARAVRHVAVLGTDYVGMKPTMEVREGDRVKLGQLLFTDKKIDGVRFTAPAAGEVVAINRGEKRKLLSVVIKVDDSEEAIEFTAHGRDKLEALERQTVVDQLVESGLWIALRTRPYSRTPAIDSSPTDIFVPALDTHPLAADPAEIINAQPEAFEDGLKVLARLTEGKVYLCTAPDARIPGTDLNEVQHETFAGPHPAGLVGTHIHYLSPVALHKRVWHIGYQDVIAVGKLFAEGKLDVQRVIAVGGPRAENPRLLRTRLGACTDELLDGEVIDPDDTRVISGSVFGGATCAGSLCYLGRFHNQISLLEEGNKRVWMGWLSLGKNRHSVMGIYLSKFTGLHDYAPTTSTNGSERAMVPVGVYEEVMPLDILPTQLLRSLIVGDIETAMQLGCLELDEEDLALCTYVCPGKYEYGPILRDNLTMIEKEA</sequence>
<dbReference type="EMBL" id="SNWH01000001">
    <property type="protein sequence ID" value="TDO16618.1"/>
    <property type="molecule type" value="Genomic_DNA"/>
</dbReference>
<evidence type="ECO:0000259" key="10">
    <source>
        <dbReference type="Pfam" id="PF11973"/>
    </source>
</evidence>
<dbReference type="RefSeq" id="WP_133481084.1">
    <property type="nucleotide sequence ID" value="NZ_SNWH01000001.1"/>
</dbReference>
<evidence type="ECO:0000313" key="13">
    <source>
        <dbReference type="Proteomes" id="UP000295150"/>
    </source>
</evidence>
<proteinExistence type="inferred from homology"/>
<feature type="domain" description="Na(+)-translocating NADH-quinone reductase subunit A C-terminal" evidence="10">
    <location>
        <begin position="263"/>
        <end position="312"/>
    </location>
</feature>
<evidence type="ECO:0000256" key="1">
    <source>
        <dbReference type="ARBA" id="ARBA00022448"/>
    </source>
</evidence>
<organism evidence="12 13">
    <name type="scientific">Halomonas ventosae</name>
    <dbReference type="NCBI Taxonomy" id="229007"/>
    <lineage>
        <taxon>Bacteria</taxon>
        <taxon>Pseudomonadati</taxon>
        <taxon>Pseudomonadota</taxon>
        <taxon>Gammaproteobacteria</taxon>
        <taxon>Oceanospirillales</taxon>
        <taxon>Halomonadaceae</taxon>
        <taxon>Halomonas</taxon>
    </lineage>
</organism>
<comment type="catalytic activity">
    <reaction evidence="8">
        <text>a ubiquinone + n Na(+)(in) + NADH + H(+) = a ubiquinol + n Na(+)(out) + NAD(+)</text>
        <dbReference type="Rhea" id="RHEA:47748"/>
        <dbReference type="Rhea" id="RHEA-COMP:9565"/>
        <dbReference type="Rhea" id="RHEA-COMP:9566"/>
        <dbReference type="ChEBI" id="CHEBI:15378"/>
        <dbReference type="ChEBI" id="CHEBI:16389"/>
        <dbReference type="ChEBI" id="CHEBI:17976"/>
        <dbReference type="ChEBI" id="CHEBI:29101"/>
        <dbReference type="ChEBI" id="CHEBI:57540"/>
        <dbReference type="ChEBI" id="CHEBI:57945"/>
        <dbReference type="EC" id="7.2.1.1"/>
    </reaction>
</comment>
<keyword evidence="4 8" id="KW-0915">Sodium</keyword>
<dbReference type="NCBIfam" id="TIGR01936">
    <property type="entry name" value="nqrA"/>
    <property type="match status" value="1"/>
</dbReference>